<dbReference type="InterPro" id="IPR017856">
    <property type="entry name" value="Integrase-like_N"/>
</dbReference>
<evidence type="ECO:0000313" key="5">
    <source>
        <dbReference type="RefSeq" id="XP_005091608.1"/>
    </source>
</evidence>
<organism evidence="4 6">
    <name type="scientific">Aplysia californica</name>
    <name type="common">California sea hare</name>
    <dbReference type="NCBI Taxonomy" id="6500"/>
    <lineage>
        <taxon>Eukaryota</taxon>
        <taxon>Metazoa</taxon>
        <taxon>Spiralia</taxon>
        <taxon>Lophotrochozoa</taxon>
        <taxon>Mollusca</taxon>
        <taxon>Gastropoda</taxon>
        <taxon>Heterobranchia</taxon>
        <taxon>Euthyneura</taxon>
        <taxon>Tectipleura</taxon>
        <taxon>Aplysiida</taxon>
        <taxon>Aplysioidea</taxon>
        <taxon>Aplysiidae</taxon>
        <taxon>Aplysia</taxon>
    </lineage>
</organism>
<comment type="similarity">
    <text evidence="1">Belongs to the TACO1 family.</text>
</comment>
<evidence type="ECO:0000259" key="3">
    <source>
        <dbReference type="Pfam" id="PF20772"/>
    </source>
</evidence>
<dbReference type="RefSeq" id="XP_012946759.1">
    <property type="nucleotide sequence ID" value="XM_013091305.2"/>
</dbReference>
<gene>
    <name evidence="5 6" type="primary">LOC101863240</name>
</gene>
<feature type="domain" description="TACO1/YebC-like N-terminal" evidence="3">
    <location>
        <begin position="65"/>
        <end position="134"/>
    </location>
</feature>
<proteinExistence type="inferred from homology"/>
<evidence type="ECO:0000259" key="2">
    <source>
        <dbReference type="Pfam" id="PF01709"/>
    </source>
</evidence>
<dbReference type="SUPFAM" id="SSF75625">
    <property type="entry name" value="YebC-like"/>
    <property type="match status" value="1"/>
</dbReference>
<dbReference type="PANTHER" id="PTHR12532:SF0">
    <property type="entry name" value="TRANSLATIONAL ACTIVATOR OF CYTOCHROME C OXIDASE 1"/>
    <property type="match status" value="1"/>
</dbReference>
<dbReference type="RefSeq" id="XP_005091608.1">
    <property type="nucleotide sequence ID" value="XM_005091551.3"/>
</dbReference>
<dbReference type="Proteomes" id="UP000694888">
    <property type="component" value="Unplaced"/>
</dbReference>
<dbReference type="Gene3D" id="3.30.70.980">
    <property type="match status" value="2"/>
</dbReference>
<evidence type="ECO:0000313" key="6">
    <source>
        <dbReference type="RefSeq" id="XP_012946759.1"/>
    </source>
</evidence>
<dbReference type="Pfam" id="PF20772">
    <property type="entry name" value="TACO1_YebC_N"/>
    <property type="match status" value="1"/>
</dbReference>
<dbReference type="GeneID" id="101863240"/>
<dbReference type="InterPro" id="IPR048300">
    <property type="entry name" value="TACO1_YebC-like_2nd/3rd_dom"/>
</dbReference>
<sequence>MAMRRVQLAAFSKSFLKVVHPVPHSSAVVGASHFSWKRQSPSGCQAPRCNSCLLHTSTVVGAGHSKWANIKHVKAAQDKAKAAVGQDLSKRIQHCLIQNPETDPKLNTGLAALIKSARANNIPNDLIEKTVDRVVKLRDPNSITTFDGRGPGNTGIVIECFSLKPHHTKGLLQGIVKKYGFNLHNSGADLFDHKGVIEVDVPEEELTTAQSDPDNFNLDKYVDMAIEAGAEDVTLETESETPYLQFLCSPHDVFKVQKVLEDSGLTVNSGERTYIPNLMVPVSQEFLTALGKMTDKLETFPDVIKYYFNIEPEESSS</sequence>
<name>A0ABM1AFQ5_APLCA</name>
<dbReference type="PANTHER" id="PTHR12532">
    <property type="entry name" value="TRANSLATIONAL ACTIVATOR OF CYTOCHROME C OXIDASE 1"/>
    <property type="match status" value="1"/>
</dbReference>
<protein>
    <submittedName>
        <fullName evidence="5 6">Probable transcriptional regulatory protein Dgeo_2194</fullName>
    </submittedName>
</protein>
<evidence type="ECO:0000313" key="4">
    <source>
        <dbReference type="Proteomes" id="UP000694888"/>
    </source>
</evidence>
<accession>A0ABM1AFQ5</accession>
<keyword evidence="4" id="KW-1185">Reference proteome</keyword>
<dbReference type="InterPro" id="IPR029072">
    <property type="entry name" value="YebC-like"/>
</dbReference>
<reference evidence="5 6" key="1">
    <citation type="submission" date="2025-05" db="UniProtKB">
        <authorList>
            <consortium name="RefSeq"/>
        </authorList>
    </citation>
    <scope>IDENTIFICATION</scope>
</reference>
<feature type="domain" description="TACO1/YebC-like second and third" evidence="2">
    <location>
        <begin position="144"/>
        <end position="310"/>
    </location>
</feature>
<dbReference type="InterPro" id="IPR026564">
    <property type="entry name" value="Transcrip_reg_TACO1-like_dom3"/>
</dbReference>
<dbReference type="Pfam" id="PF01709">
    <property type="entry name" value="Transcrip_reg"/>
    <property type="match status" value="1"/>
</dbReference>
<evidence type="ECO:0000256" key="1">
    <source>
        <dbReference type="ARBA" id="ARBA00008724"/>
    </source>
</evidence>
<dbReference type="Gene3D" id="1.10.10.200">
    <property type="match status" value="1"/>
</dbReference>
<dbReference type="InterPro" id="IPR002876">
    <property type="entry name" value="Transcrip_reg_TACO1-like"/>
</dbReference>
<dbReference type="InterPro" id="IPR049083">
    <property type="entry name" value="TACO1_YebC_N"/>
</dbReference>